<reference evidence="1 2" key="1">
    <citation type="submission" date="2014-01" db="EMBL/GenBank/DDBJ databases">
        <title>Roseivivax halodurans JCM 10272 Genome Sequencing.</title>
        <authorList>
            <person name="Lai Q."/>
            <person name="Li G."/>
            <person name="Shao Z."/>
        </authorList>
    </citation>
    <scope>NUCLEOTIDE SEQUENCE [LARGE SCALE GENOMIC DNA]</scope>
    <source>
        <strain evidence="1 2">JCM 10272</strain>
    </source>
</reference>
<evidence type="ECO:0000313" key="2">
    <source>
        <dbReference type="Proteomes" id="UP000022447"/>
    </source>
</evidence>
<keyword evidence="2" id="KW-1185">Reference proteome</keyword>
<sequence length="37" mass="4018">MPEALLDRRAFKEAVFARDGHACIICGEPGDAAHHVL</sequence>
<dbReference type="EMBL" id="JALZ01000021">
    <property type="protein sequence ID" value="ETX13641.1"/>
    <property type="molecule type" value="Genomic_DNA"/>
</dbReference>
<evidence type="ECO:0008006" key="3">
    <source>
        <dbReference type="Google" id="ProtNLM"/>
    </source>
</evidence>
<proteinExistence type="predicted"/>
<accession>X7EEJ8</accession>
<name>X7EEJ8_9RHOB</name>
<gene>
    <name evidence="1" type="ORF">OCH239_09085</name>
</gene>
<dbReference type="AlphaFoldDB" id="X7EEJ8"/>
<evidence type="ECO:0000313" key="1">
    <source>
        <dbReference type="EMBL" id="ETX13641.1"/>
    </source>
</evidence>
<protein>
    <recommendedName>
        <fullName evidence="3">HNH endonuclease</fullName>
    </recommendedName>
</protein>
<comment type="caution">
    <text evidence="1">The sequence shown here is derived from an EMBL/GenBank/DDBJ whole genome shotgun (WGS) entry which is preliminary data.</text>
</comment>
<organism evidence="1 2">
    <name type="scientific">Roseivivax halodurans JCM 10272</name>
    <dbReference type="NCBI Taxonomy" id="1449350"/>
    <lineage>
        <taxon>Bacteria</taxon>
        <taxon>Pseudomonadati</taxon>
        <taxon>Pseudomonadota</taxon>
        <taxon>Alphaproteobacteria</taxon>
        <taxon>Rhodobacterales</taxon>
        <taxon>Roseobacteraceae</taxon>
        <taxon>Roseivivax</taxon>
    </lineage>
</organism>
<dbReference type="Proteomes" id="UP000022447">
    <property type="component" value="Unassembled WGS sequence"/>
</dbReference>